<dbReference type="Proteomes" id="UP000838412">
    <property type="component" value="Chromosome 2"/>
</dbReference>
<dbReference type="AlphaFoldDB" id="A0A8J9ZI99"/>
<sequence length="663" mass="73373">MSAAGCLVPGFHRQLGFFGYIRKKSESRRVLVDNEEPSDTQVEQSATTSALPYKNCTLNNSPLFKQPSPLVTIFRALPVTNKHCTYIHYLPHTDNDHHEGCTIFEATPSKSLCNSTGIDLMNGCCSGDVSMVRYQSDRYVSNDPIVLSTGNLKVGICRCPSSVHQNLCRKNANMDGVFRCNSEGNFDQIKPDGVTFMKGFHSEPEIEHLDDATVSAVNRPTYRECNVDVNVNVAHASDIVDFDVTDTGQDSRYDDLLHARDNVLEDIDNCEENQRLITKSILPDDDLDAVFNVKASKSEPASLQSAAHKVLSLPTKLGTHFVEKTAKERKSKLRQVARLFQAKSGTDDIEMETFAMPDDKDTDNKAELTSFIQGKHEDSGSLKARWKRFRSEKSCKIEPGSTKRMSSTQIQCRYICENIATGKSLVEHKTSPADEKAKTGTIQKAVSTPSVTSNNLAEKSDDVLSTCDGVAQRPSTLSLFIKTSECDLQGFLATPIESTEAPDAHEASLLICSKDNKDSNVTTASRLKLYFSGKTKSTEDMDSEEGVRKVRVGKQSRMKSYHSQPELRTSQVEHQGGVPVLCQKSSPEYIVKEPVIKKSPSSCEQNAPLLRLKNRLFKQKAPLLAGGKLKFNLALPSLANSTPYKVKVNTPRLQPCNQWQSDG</sequence>
<organism evidence="1 2">
    <name type="scientific">Branchiostoma lanceolatum</name>
    <name type="common">Common lancelet</name>
    <name type="synonym">Amphioxus lanceolatum</name>
    <dbReference type="NCBI Taxonomy" id="7740"/>
    <lineage>
        <taxon>Eukaryota</taxon>
        <taxon>Metazoa</taxon>
        <taxon>Chordata</taxon>
        <taxon>Cephalochordata</taxon>
        <taxon>Leptocardii</taxon>
        <taxon>Amphioxiformes</taxon>
        <taxon>Branchiostomatidae</taxon>
        <taxon>Branchiostoma</taxon>
    </lineage>
</organism>
<evidence type="ECO:0000313" key="2">
    <source>
        <dbReference type="Proteomes" id="UP000838412"/>
    </source>
</evidence>
<keyword evidence="2" id="KW-1185">Reference proteome</keyword>
<dbReference type="EMBL" id="OV696687">
    <property type="protein sequence ID" value="CAH1253751.1"/>
    <property type="molecule type" value="Genomic_DNA"/>
</dbReference>
<protein>
    <submittedName>
        <fullName evidence="1">Hypp1238 protein</fullName>
    </submittedName>
</protein>
<proteinExistence type="predicted"/>
<dbReference type="OrthoDB" id="10001049at2759"/>
<gene>
    <name evidence="1" type="primary">Hypp1238</name>
    <name evidence="1" type="ORF">BLAG_LOCUS13405</name>
</gene>
<reference evidence="1" key="1">
    <citation type="submission" date="2022-01" db="EMBL/GenBank/DDBJ databases">
        <authorList>
            <person name="Braso-Vives M."/>
        </authorList>
    </citation>
    <scope>NUCLEOTIDE SEQUENCE</scope>
</reference>
<evidence type="ECO:0000313" key="1">
    <source>
        <dbReference type="EMBL" id="CAH1253751.1"/>
    </source>
</evidence>
<accession>A0A8J9ZI99</accession>
<name>A0A8J9ZI99_BRALA</name>